<evidence type="ECO:0008006" key="4">
    <source>
        <dbReference type="Google" id="ProtNLM"/>
    </source>
</evidence>
<dbReference type="PANTHER" id="PTHR28042:SF1">
    <property type="entry name" value="E3 UBIQUITIN-PROTEIN LIGASE COMPLEX SLX5-SLX8 SUBUNIT SLX5"/>
    <property type="match status" value="1"/>
</dbReference>
<feature type="compositionally biased region" description="Polar residues" evidence="1">
    <location>
        <begin position="27"/>
        <end position="37"/>
    </location>
</feature>
<comment type="caution">
    <text evidence="2">The sequence shown here is derived from an EMBL/GenBank/DDBJ whole genome shotgun (WGS) entry which is preliminary data.</text>
</comment>
<feature type="compositionally biased region" description="Acidic residues" evidence="1">
    <location>
        <begin position="80"/>
        <end position="102"/>
    </location>
</feature>
<feature type="compositionally biased region" description="Low complexity" evidence="1">
    <location>
        <begin position="308"/>
        <end position="319"/>
    </location>
</feature>
<dbReference type="PANTHER" id="PTHR28042">
    <property type="entry name" value="E3 UBIQUITIN-PROTEIN LIGASE COMPLEX SLX5-SLX8 SUBUNIT SLX5"/>
    <property type="match status" value="1"/>
</dbReference>
<dbReference type="AlphaFoldDB" id="A0AAJ0GKT3"/>
<feature type="region of interest" description="Disordered" evidence="1">
    <location>
        <begin position="504"/>
        <end position="524"/>
    </location>
</feature>
<evidence type="ECO:0000256" key="1">
    <source>
        <dbReference type="SAM" id="MobiDB-lite"/>
    </source>
</evidence>
<evidence type="ECO:0000313" key="2">
    <source>
        <dbReference type="EMBL" id="KAK3301763.1"/>
    </source>
</evidence>
<feature type="region of interest" description="Disordered" evidence="1">
    <location>
        <begin position="461"/>
        <end position="485"/>
    </location>
</feature>
<reference evidence="2" key="1">
    <citation type="journal article" date="2023" name="Mol. Phylogenet. Evol.">
        <title>Genome-scale phylogeny and comparative genomics of the fungal order Sordariales.</title>
        <authorList>
            <person name="Hensen N."/>
            <person name="Bonometti L."/>
            <person name="Westerberg I."/>
            <person name="Brannstrom I.O."/>
            <person name="Guillou S."/>
            <person name="Cros-Aarteil S."/>
            <person name="Calhoun S."/>
            <person name="Haridas S."/>
            <person name="Kuo A."/>
            <person name="Mondo S."/>
            <person name="Pangilinan J."/>
            <person name="Riley R."/>
            <person name="LaButti K."/>
            <person name="Andreopoulos B."/>
            <person name="Lipzen A."/>
            <person name="Chen C."/>
            <person name="Yan M."/>
            <person name="Daum C."/>
            <person name="Ng V."/>
            <person name="Clum A."/>
            <person name="Steindorff A."/>
            <person name="Ohm R.A."/>
            <person name="Martin F."/>
            <person name="Silar P."/>
            <person name="Natvig D.O."/>
            <person name="Lalanne C."/>
            <person name="Gautier V."/>
            <person name="Ament-Velasquez S.L."/>
            <person name="Kruys A."/>
            <person name="Hutchinson M.I."/>
            <person name="Powell A.J."/>
            <person name="Barry K."/>
            <person name="Miller A.N."/>
            <person name="Grigoriev I.V."/>
            <person name="Debuchy R."/>
            <person name="Gladieux P."/>
            <person name="Hiltunen Thoren M."/>
            <person name="Johannesson H."/>
        </authorList>
    </citation>
    <scope>NUCLEOTIDE SEQUENCE</scope>
    <source>
        <strain evidence="2">CBS 333.67</strain>
    </source>
</reference>
<feature type="region of interest" description="Disordered" evidence="1">
    <location>
        <begin position="1"/>
        <end position="103"/>
    </location>
</feature>
<dbReference type="GeneID" id="87882898"/>
<feature type="compositionally biased region" description="Acidic residues" evidence="1">
    <location>
        <begin position="45"/>
        <end position="71"/>
    </location>
</feature>
<dbReference type="RefSeq" id="XP_062717543.1">
    <property type="nucleotide sequence ID" value="XM_062864069.1"/>
</dbReference>
<feature type="compositionally biased region" description="Polar residues" evidence="1">
    <location>
        <begin position="325"/>
        <end position="347"/>
    </location>
</feature>
<dbReference type="Proteomes" id="UP001273166">
    <property type="component" value="Unassembled WGS sequence"/>
</dbReference>
<dbReference type="GO" id="GO:0004842">
    <property type="term" value="F:ubiquitin-protein transferase activity"/>
    <property type="evidence" value="ECO:0007669"/>
    <property type="project" value="TreeGrafter"/>
</dbReference>
<dbReference type="GO" id="GO:0033768">
    <property type="term" value="C:SUMO-targeted ubiquitin ligase complex"/>
    <property type="evidence" value="ECO:0007669"/>
    <property type="project" value="TreeGrafter"/>
</dbReference>
<dbReference type="InterPro" id="IPR038886">
    <property type="entry name" value="E3_SLX5/Rfp1"/>
</dbReference>
<proteinExistence type="predicted"/>
<feature type="region of interest" description="Disordered" evidence="1">
    <location>
        <begin position="271"/>
        <end position="399"/>
    </location>
</feature>
<name>A0AAJ0GKT3_9PEZI</name>
<gene>
    <name evidence="2" type="ORF">B0T15DRAFT_322837</name>
</gene>
<feature type="compositionally biased region" description="Basic and acidic residues" evidence="1">
    <location>
        <begin position="367"/>
        <end position="378"/>
    </location>
</feature>
<accession>A0AAJ0GKT3</accession>
<evidence type="ECO:0000313" key="3">
    <source>
        <dbReference type="Proteomes" id="UP001273166"/>
    </source>
</evidence>
<sequence length="594" mass="66668">MDLHNATSVLEDLPSDAFDLDDFEQPRSVSDYSSWPAESSPDPWEQQEEDVEYSEDELDQDFEEHDEEDEESSAHGEAVYNDEEEDIDIDYEPFAAEGEDGDEIRSLEDHFWGEEGLFDQGAENGSQRSSSLSPIPGFAAFLAELQAHQNADRLSEAPSESLFVDDGPDLLPPIDSIISSVRRTMSEIQQGRRNQLLRSLEQSRSSANSLGRLGALGRSREGNRQDHRHHPYNMPREAAREHYRMDDQENNRNNRQAHDELVAMVVRPVRSRISRRRSQAQPEVIDLTAEPDSPVLTRAPDPPQGRVPNASSASQSSARNPRRQLSLSQRTPSLSRSDASLIGNNPNFIDLTGDDPPPPPPLPQQLPRRDWNHPDHRAHPQRRQHIASSRSPAIDLVNDSDNDDLRRSFVGFVRRAQNFNIFQRFIPHGLDVLQIGGHGLNMDNPLADNIPNLNYRANGNNVGLGASKPDHVPPSPAREGFTRNTGPDTVVVCPGCGGELKYDPDSGAEDALSPRPNKKARTKKDQEEHYFWALKDCGHVYCKECYESRGLKAGRKGHEAHFRRDAENNRKVFCAVEGCSTEANNKLNWVGLFL</sequence>
<feature type="compositionally biased region" description="Low complexity" evidence="1">
    <location>
        <begin position="192"/>
        <end position="206"/>
    </location>
</feature>
<feature type="compositionally biased region" description="Pro residues" evidence="1">
    <location>
        <begin position="355"/>
        <end position="364"/>
    </location>
</feature>
<feature type="region of interest" description="Disordered" evidence="1">
    <location>
        <begin position="189"/>
        <end position="236"/>
    </location>
</feature>
<keyword evidence="3" id="KW-1185">Reference proteome</keyword>
<organism evidence="2 3">
    <name type="scientific">Chaetomium strumarium</name>
    <dbReference type="NCBI Taxonomy" id="1170767"/>
    <lineage>
        <taxon>Eukaryota</taxon>
        <taxon>Fungi</taxon>
        <taxon>Dikarya</taxon>
        <taxon>Ascomycota</taxon>
        <taxon>Pezizomycotina</taxon>
        <taxon>Sordariomycetes</taxon>
        <taxon>Sordariomycetidae</taxon>
        <taxon>Sordariales</taxon>
        <taxon>Chaetomiaceae</taxon>
        <taxon>Chaetomium</taxon>
    </lineage>
</organism>
<dbReference type="EMBL" id="JAUDZG010000008">
    <property type="protein sequence ID" value="KAK3301763.1"/>
    <property type="molecule type" value="Genomic_DNA"/>
</dbReference>
<reference evidence="2" key="2">
    <citation type="submission" date="2023-06" db="EMBL/GenBank/DDBJ databases">
        <authorList>
            <consortium name="Lawrence Berkeley National Laboratory"/>
            <person name="Mondo S.J."/>
            <person name="Hensen N."/>
            <person name="Bonometti L."/>
            <person name="Westerberg I."/>
            <person name="Brannstrom I.O."/>
            <person name="Guillou S."/>
            <person name="Cros-Aarteil S."/>
            <person name="Calhoun S."/>
            <person name="Haridas S."/>
            <person name="Kuo A."/>
            <person name="Pangilinan J."/>
            <person name="Riley R."/>
            <person name="Labutti K."/>
            <person name="Andreopoulos B."/>
            <person name="Lipzen A."/>
            <person name="Chen C."/>
            <person name="Yanf M."/>
            <person name="Daum C."/>
            <person name="Ng V."/>
            <person name="Clum A."/>
            <person name="Steindorff A."/>
            <person name="Ohm R."/>
            <person name="Martin F."/>
            <person name="Silar P."/>
            <person name="Natvig D."/>
            <person name="Lalanne C."/>
            <person name="Gautier V."/>
            <person name="Ament-Velasquez S.L."/>
            <person name="Kruys A."/>
            <person name="Hutchinson M.I."/>
            <person name="Powell A.J."/>
            <person name="Barry K."/>
            <person name="Miller A.N."/>
            <person name="Grigoriev I.V."/>
            <person name="Debuchy R."/>
            <person name="Gladieux P."/>
            <person name="Thoren M.H."/>
            <person name="Johannesson H."/>
        </authorList>
    </citation>
    <scope>NUCLEOTIDE SEQUENCE</scope>
    <source>
        <strain evidence="2">CBS 333.67</strain>
    </source>
</reference>
<protein>
    <recommendedName>
        <fullName evidence="4">Cell cycle control protein</fullName>
    </recommendedName>
</protein>